<feature type="repeat" description="ANK" evidence="3">
    <location>
        <begin position="41"/>
        <end position="73"/>
    </location>
</feature>
<evidence type="ECO:0000313" key="5">
    <source>
        <dbReference type="Proteomes" id="UP000007879"/>
    </source>
</evidence>
<evidence type="ECO:0000256" key="3">
    <source>
        <dbReference type="PROSITE-ProRule" id="PRU00023"/>
    </source>
</evidence>
<keyword evidence="5" id="KW-1185">Reference proteome</keyword>
<dbReference type="KEGG" id="aqu:109588053"/>
<dbReference type="PROSITE" id="PS50297">
    <property type="entry name" value="ANK_REP_REGION"/>
    <property type="match status" value="1"/>
</dbReference>
<protein>
    <submittedName>
        <fullName evidence="4">Uncharacterized protein</fullName>
    </submittedName>
</protein>
<sequence length="86" mass="9664">MATRRIPDQQLYYAARNGDIEGMKTALFNGADINWKNPIEAKWTPLHIAAFSNRSESVQWLLFNGAAVDSRDVVSCILNDTHIITT</sequence>
<dbReference type="EnsemblMetazoa" id="XM_020004247.1">
    <property type="protein sequence ID" value="XP_019859806.1"/>
    <property type="gene ID" value="LOC109588053"/>
</dbReference>
<proteinExistence type="predicted"/>
<reference evidence="4" key="2">
    <citation type="submission" date="2024-06" db="UniProtKB">
        <authorList>
            <consortium name="EnsemblMetazoa"/>
        </authorList>
    </citation>
    <scope>IDENTIFICATION</scope>
</reference>
<keyword evidence="1" id="KW-0677">Repeat</keyword>
<evidence type="ECO:0000256" key="2">
    <source>
        <dbReference type="ARBA" id="ARBA00023043"/>
    </source>
</evidence>
<dbReference type="Pfam" id="PF12796">
    <property type="entry name" value="Ank_2"/>
    <property type="match status" value="1"/>
</dbReference>
<dbReference type="GeneID" id="109588053"/>
<dbReference type="InterPro" id="IPR002110">
    <property type="entry name" value="Ankyrin_rpt"/>
</dbReference>
<dbReference type="PANTHER" id="PTHR24171">
    <property type="entry name" value="ANKYRIN REPEAT DOMAIN-CONTAINING PROTEIN 39-RELATED"/>
    <property type="match status" value="1"/>
</dbReference>
<dbReference type="RefSeq" id="XP_019859806.1">
    <property type="nucleotide sequence ID" value="XM_020004247.1"/>
</dbReference>
<accession>A0AAN0JSE7</accession>
<name>A0AAN0JSE7_AMPQE</name>
<dbReference type="SMART" id="SM00248">
    <property type="entry name" value="ANK"/>
    <property type="match status" value="2"/>
</dbReference>
<keyword evidence="2 3" id="KW-0040">ANK repeat</keyword>
<dbReference type="Gene3D" id="1.25.40.20">
    <property type="entry name" value="Ankyrin repeat-containing domain"/>
    <property type="match status" value="1"/>
</dbReference>
<evidence type="ECO:0000313" key="4">
    <source>
        <dbReference type="EnsemblMetazoa" id="XP_019859806.1"/>
    </source>
</evidence>
<reference evidence="5" key="1">
    <citation type="journal article" date="2010" name="Nature">
        <title>The Amphimedon queenslandica genome and the evolution of animal complexity.</title>
        <authorList>
            <person name="Srivastava M."/>
            <person name="Simakov O."/>
            <person name="Chapman J."/>
            <person name="Fahey B."/>
            <person name="Gauthier M.E."/>
            <person name="Mitros T."/>
            <person name="Richards G.S."/>
            <person name="Conaco C."/>
            <person name="Dacre M."/>
            <person name="Hellsten U."/>
            <person name="Larroux C."/>
            <person name="Putnam N.H."/>
            <person name="Stanke M."/>
            <person name="Adamska M."/>
            <person name="Darling A."/>
            <person name="Degnan S.M."/>
            <person name="Oakley T.H."/>
            <person name="Plachetzki D.C."/>
            <person name="Zhai Y."/>
            <person name="Adamski M."/>
            <person name="Calcino A."/>
            <person name="Cummins S.F."/>
            <person name="Goodstein D.M."/>
            <person name="Harris C."/>
            <person name="Jackson D.J."/>
            <person name="Leys S.P."/>
            <person name="Shu S."/>
            <person name="Woodcroft B.J."/>
            <person name="Vervoort M."/>
            <person name="Kosik K.S."/>
            <person name="Manning G."/>
            <person name="Degnan B.M."/>
            <person name="Rokhsar D.S."/>
        </authorList>
    </citation>
    <scope>NUCLEOTIDE SEQUENCE [LARGE SCALE GENOMIC DNA]</scope>
</reference>
<dbReference type="PROSITE" id="PS50088">
    <property type="entry name" value="ANK_REPEAT"/>
    <property type="match status" value="1"/>
</dbReference>
<dbReference type="SUPFAM" id="SSF48403">
    <property type="entry name" value="Ankyrin repeat"/>
    <property type="match status" value="1"/>
</dbReference>
<dbReference type="Proteomes" id="UP000007879">
    <property type="component" value="Unassembled WGS sequence"/>
</dbReference>
<organism evidence="4 5">
    <name type="scientific">Amphimedon queenslandica</name>
    <name type="common">Sponge</name>
    <dbReference type="NCBI Taxonomy" id="400682"/>
    <lineage>
        <taxon>Eukaryota</taxon>
        <taxon>Metazoa</taxon>
        <taxon>Porifera</taxon>
        <taxon>Demospongiae</taxon>
        <taxon>Heteroscleromorpha</taxon>
        <taxon>Haplosclerida</taxon>
        <taxon>Niphatidae</taxon>
        <taxon>Amphimedon</taxon>
    </lineage>
</organism>
<evidence type="ECO:0000256" key="1">
    <source>
        <dbReference type="ARBA" id="ARBA00022737"/>
    </source>
</evidence>
<dbReference type="InterPro" id="IPR036770">
    <property type="entry name" value="Ankyrin_rpt-contain_sf"/>
</dbReference>
<dbReference type="AlphaFoldDB" id="A0AAN0JSE7"/>